<keyword evidence="2" id="KW-1185">Reference proteome</keyword>
<dbReference type="RefSeq" id="WP_248942124.1">
    <property type="nucleotide sequence ID" value="NZ_JAKIKS010000103.1"/>
</dbReference>
<sequence length="138" mass="15184">MPILGAGTQFQMSDMTESASYTRVPGVNAIGSAGDEVPAIDITEISDTSMQYMAGIGEGEEKEITVRYEAKDPVQKRFRDTAKANERCDFMIAYIDGTTAQFNLLLLGFKMNEPEKDNAVTFTVKAKQNGKTIWTEPS</sequence>
<evidence type="ECO:0000313" key="2">
    <source>
        <dbReference type="Proteomes" id="UP001203423"/>
    </source>
</evidence>
<dbReference type="EMBL" id="JAKIKS010000103">
    <property type="protein sequence ID" value="MCL1126709.1"/>
    <property type="molecule type" value="Genomic_DNA"/>
</dbReference>
<name>A0ABT0LG96_9GAMM</name>
<accession>A0ABT0LG96</accession>
<dbReference type="Proteomes" id="UP001203423">
    <property type="component" value="Unassembled WGS sequence"/>
</dbReference>
<dbReference type="Pfam" id="PF16460">
    <property type="entry name" value="Phage_TTP_11"/>
    <property type="match status" value="1"/>
</dbReference>
<gene>
    <name evidence="1" type="ORF">L2764_20025</name>
</gene>
<reference evidence="1 2" key="1">
    <citation type="submission" date="2022-01" db="EMBL/GenBank/DDBJ databases">
        <title>Whole genome-based taxonomy of the Shewanellaceae.</title>
        <authorList>
            <person name="Martin-Rodriguez A.J."/>
        </authorList>
    </citation>
    <scope>NUCLEOTIDE SEQUENCE [LARGE SCALE GENOMIC DNA]</scope>
    <source>
        <strain evidence="1 2">DSM 17177</strain>
    </source>
</reference>
<evidence type="ECO:0008006" key="3">
    <source>
        <dbReference type="Google" id="ProtNLM"/>
    </source>
</evidence>
<dbReference type="InterPro" id="IPR032495">
    <property type="entry name" value="Phage_TTP_11"/>
</dbReference>
<comment type="caution">
    <text evidence="1">The sequence shown here is derived from an EMBL/GenBank/DDBJ whole genome shotgun (WGS) entry which is preliminary data.</text>
</comment>
<organism evidence="1 2">
    <name type="scientific">Shewanella surugensis</name>
    <dbReference type="NCBI Taxonomy" id="212020"/>
    <lineage>
        <taxon>Bacteria</taxon>
        <taxon>Pseudomonadati</taxon>
        <taxon>Pseudomonadota</taxon>
        <taxon>Gammaproteobacteria</taxon>
        <taxon>Alteromonadales</taxon>
        <taxon>Shewanellaceae</taxon>
        <taxon>Shewanella</taxon>
    </lineage>
</organism>
<evidence type="ECO:0000313" key="1">
    <source>
        <dbReference type="EMBL" id="MCL1126709.1"/>
    </source>
</evidence>
<protein>
    <recommendedName>
        <fullName evidence="3">Phage tail protein</fullName>
    </recommendedName>
</protein>
<proteinExistence type="predicted"/>
<dbReference type="Gene3D" id="4.10.410.40">
    <property type="match status" value="1"/>
</dbReference>